<comment type="caution">
    <text evidence="2">The sequence shown here is derived from an EMBL/GenBank/DDBJ whole genome shotgun (WGS) entry which is preliminary data.</text>
</comment>
<protein>
    <submittedName>
        <fullName evidence="2">Uncharacterized protein</fullName>
    </submittedName>
</protein>
<sequence length="299" mass="31670">MRLDPRPRHGVAASLAAVVVLLAALATRPALREPPHEPVRLTATALARNTPASTAASVPGAAAGAPPVQEPAPPRADTGAASPRVLVESALESQDLLRRTEAYRLLRHCAFVLSPASVAPLVAPAAWMKPDSVRLAEQAWQALAGRCQSLRGLRDLDALQRRLDPVPLVVARASSPTPVEAEWLVSTFRQHGGTAVLWAGDALAAYVEQRTSQPDGDVFEPLEPEAVQIARCRFGEDCSPGSDAAHAACLAIGTCEGDVAQRVLATLGSRAARERVLRQADALTDALVRGDLRQYAIDR</sequence>
<dbReference type="RefSeq" id="WP_198349457.1">
    <property type="nucleotide sequence ID" value="NZ_WSEL01000011.1"/>
</dbReference>
<name>A0A6N8J432_9BURK</name>
<evidence type="ECO:0000313" key="2">
    <source>
        <dbReference type="EMBL" id="MVQ32986.1"/>
    </source>
</evidence>
<proteinExistence type="predicted"/>
<dbReference type="EMBL" id="WSEL01000011">
    <property type="protein sequence ID" value="MVQ32986.1"/>
    <property type="molecule type" value="Genomic_DNA"/>
</dbReference>
<gene>
    <name evidence="2" type="ORF">GON04_26270</name>
</gene>
<keyword evidence="3" id="KW-1185">Reference proteome</keyword>
<dbReference type="AlphaFoldDB" id="A0A6N8J432"/>
<reference evidence="2 3" key="1">
    <citation type="submission" date="2019-12" db="EMBL/GenBank/DDBJ databases">
        <authorList>
            <person name="Huq M.A."/>
        </authorList>
    </citation>
    <scope>NUCLEOTIDE SEQUENCE [LARGE SCALE GENOMIC DNA]</scope>
    <source>
        <strain evidence="2 3">MAH-25</strain>
    </source>
</reference>
<dbReference type="Proteomes" id="UP000469385">
    <property type="component" value="Unassembled WGS sequence"/>
</dbReference>
<feature type="region of interest" description="Disordered" evidence="1">
    <location>
        <begin position="50"/>
        <end position="80"/>
    </location>
</feature>
<organism evidence="2 3">
    <name type="scientific">Ramlibacter pinisoli</name>
    <dbReference type="NCBI Taxonomy" id="2682844"/>
    <lineage>
        <taxon>Bacteria</taxon>
        <taxon>Pseudomonadati</taxon>
        <taxon>Pseudomonadota</taxon>
        <taxon>Betaproteobacteria</taxon>
        <taxon>Burkholderiales</taxon>
        <taxon>Comamonadaceae</taxon>
        <taxon>Ramlibacter</taxon>
    </lineage>
</organism>
<evidence type="ECO:0000313" key="3">
    <source>
        <dbReference type="Proteomes" id="UP000469385"/>
    </source>
</evidence>
<feature type="compositionally biased region" description="Low complexity" evidence="1">
    <location>
        <begin position="50"/>
        <end position="67"/>
    </location>
</feature>
<evidence type="ECO:0000256" key="1">
    <source>
        <dbReference type="SAM" id="MobiDB-lite"/>
    </source>
</evidence>
<accession>A0A6N8J432</accession>